<evidence type="ECO:0000313" key="1">
    <source>
        <dbReference type="EMBL" id="CAL8145686.1"/>
    </source>
</evidence>
<organism evidence="1 2">
    <name type="scientific">Orchesella dallaii</name>
    <dbReference type="NCBI Taxonomy" id="48710"/>
    <lineage>
        <taxon>Eukaryota</taxon>
        <taxon>Metazoa</taxon>
        <taxon>Ecdysozoa</taxon>
        <taxon>Arthropoda</taxon>
        <taxon>Hexapoda</taxon>
        <taxon>Collembola</taxon>
        <taxon>Entomobryomorpha</taxon>
        <taxon>Entomobryoidea</taxon>
        <taxon>Orchesellidae</taxon>
        <taxon>Orchesellinae</taxon>
        <taxon>Orchesella</taxon>
    </lineage>
</organism>
<sequence length="481" mass="56482">MQGVPDQNPLLNHVVLKRIFQLFEFDTKTFATFRLVCKQWNETSLTTWRKNAWLPVTTCRQHNGVFVEDYLRLLKSPEHRYSAVPFRKYIISHWCGVIHHYQYPGEKPERLLFWETVGPLMTHLNIKSTHFYSRYYLHKILFEFTPNIESLALSNNYYLTYKCARKGLVPVLLDPDLENRISIIKANTNLTEFKFHLGHGQIFPLTWVEIFELIEKYPKEPTWNLIFLLKTIEICRTGWGPDFFRKVVELRLLNMEDKQPIAFTLQFASRLTELRFPLKILTLDVGSETDVELGKAALQLVLVGHAETLEVLKLVREEDSFSLEDFPFGIDFPKLAKFTSTGKLVKNLDFLKKMPNLEFLHLEQDAEEIYIDEDFRSVSVVLENMKQFKITNRFCSRKQISTLGKIMPNLTNITVGFKTSSGFRIACKNWKKLVYMNVYTVDSDEDAFWNSRDAQKYIKDNIYDLTNLKSLKIGEFIEYGE</sequence>
<protein>
    <recommendedName>
        <fullName evidence="3">F-box domain-containing protein</fullName>
    </recommendedName>
</protein>
<dbReference type="Gene3D" id="3.80.10.10">
    <property type="entry name" value="Ribonuclease Inhibitor"/>
    <property type="match status" value="1"/>
</dbReference>
<proteinExistence type="predicted"/>
<comment type="caution">
    <text evidence="1">The sequence shown here is derived from an EMBL/GenBank/DDBJ whole genome shotgun (WGS) entry which is preliminary data.</text>
</comment>
<gene>
    <name evidence="1" type="ORF">ODALV1_LOCUS30569</name>
</gene>
<keyword evidence="2" id="KW-1185">Reference proteome</keyword>
<dbReference type="InterPro" id="IPR032675">
    <property type="entry name" value="LRR_dom_sf"/>
</dbReference>
<dbReference type="Proteomes" id="UP001642540">
    <property type="component" value="Unassembled WGS sequence"/>
</dbReference>
<dbReference type="EMBL" id="CAXLJM020000164">
    <property type="protein sequence ID" value="CAL8145686.1"/>
    <property type="molecule type" value="Genomic_DNA"/>
</dbReference>
<name>A0ABP1S7K5_9HEXA</name>
<evidence type="ECO:0008006" key="3">
    <source>
        <dbReference type="Google" id="ProtNLM"/>
    </source>
</evidence>
<reference evidence="1 2" key="1">
    <citation type="submission" date="2024-08" db="EMBL/GenBank/DDBJ databases">
        <authorList>
            <person name="Cucini C."/>
            <person name="Frati F."/>
        </authorList>
    </citation>
    <scope>NUCLEOTIDE SEQUENCE [LARGE SCALE GENOMIC DNA]</scope>
</reference>
<accession>A0ABP1S7K5</accession>
<evidence type="ECO:0000313" key="2">
    <source>
        <dbReference type="Proteomes" id="UP001642540"/>
    </source>
</evidence>